<evidence type="ECO:0000256" key="1">
    <source>
        <dbReference type="SAM" id="MobiDB-lite"/>
    </source>
</evidence>
<dbReference type="EMBL" id="RPFW01000003">
    <property type="protein sequence ID" value="TVZ04198.1"/>
    <property type="molecule type" value="Genomic_DNA"/>
</dbReference>
<accession>A0A6P2BZ44</accession>
<gene>
    <name evidence="2" type="ORF">EAS64_17550</name>
</gene>
<dbReference type="InterPro" id="IPR004211">
    <property type="entry name" value="Endonuclease_7"/>
</dbReference>
<evidence type="ECO:0000313" key="3">
    <source>
        <dbReference type="Proteomes" id="UP000460272"/>
    </source>
</evidence>
<dbReference type="Pfam" id="PF02945">
    <property type="entry name" value="Endonuclease_7"/>
    <property type="match status" value="1"/>
</dbReference>
<dbReference type="Gene3D" id="3.40.1800.10">
    <property type="entry name" value="His-Me finger endonucleases"/>
    <property type="match status" value="1"/>
</dbReference>
<evidence type="ECO:0008006" key="4">
    <source>
        <dbReference type="Google" id="ProtNLM"/>
    </source>
</evidence>
<proteinExistence type="predicted"/>
<dbReference type="AlphaFoldDB" id="A0A6P2BZ44"/>
<sequence length="193" mass="21606">MSEVLPIVPVMDDTNTGGKEPVFTAEGPPRDRTTYGAPAPSVEAILDALDATSYGGQVYEAAFRYLLRLPPRVGDTSRRDRTEQRRGYQRALREQLTVTVSSLFTPIVPPIPYDDRSRKAASKHGPCPLCGLGKDLVLDHCQDHHWCRGSVCSSCNRIMEEVDSGRRNIPRYREWRRRCVDCNAETGRPSSMA</sequence>
<organism evidence="2 3">
    <name type="scientific">Trebonia kvetii</name>
    <dbReference type="NCBI Taxonomy" id="2480626"/>
    <lineage>
        <taxon>Bacteria</taxon>
        <taxon>Bacillati</taxon>
        <taxon>Actinomycetota</taxon>
        <taxon>Actinomycetes</taxon>
        <taxon>Streptosporangiales</taxon>
        <taxon>Treboniaceae</taxon>
        <taxon>Trebonia</taxon>
    </lineage>
</organism>
<dbReference type="InterPro" id="IPR038563">
    <property type="entry name" value="Endonuclease_7_sf"/>
</dbReference>
<dbReference type="SUPFAM" id="SSF54060">
    <property type="entry name" value="His-Me finger endonucleases"/>
    <property type="match status" value="1"/>
</dbReference>
<evidence type="ECO:0000313" key="2">
    <source>
        <dbReference type="EMBL" id="TVZ04198.1"/>
    </source>
</evidence>
<protein>
    <recommendedName>
        <fullName evidence="4">Recombination endonuclease VII</fullName>
    </recommendedName>
</protein>
<name>A0A6P2BZ44_9ACTN</name>
<reference evidence="2 3" key="1">
    <citation type="submission" date="2018-11" db="EMBL/GenBank/DDBJ databases">
        <title>Trebonia kvetii gen.nov., sp.nov., a novel acidophilic actinobacterium, and proposal of the new actinobacterial family Treboniaceae fam. nov.</title>
        <authorList>
            <person name="Rapoport D."/>
            <person name="Sagova-Mareckova M."/>
            <person name="Sedlacek I."/>
            <person name="Provaznik J."/>
            <person name="Kralova S."/>
            <person name="Pavlinic D."/>
            <person name="Benes V."/>
            <person name="Kopecky J."/>
        </authorList>
    </citation>
    <scope>NUCLEOTIDE SEQUENCE [LARGE SCALE GENOMIC DNA]</scope>
    <source>
        <strain evidence="2 3">15Tr583</strain>
    </source>
</reference>
<keyword evidence="3" id="KW-1185">Reference proteome</keyword>
<dbReference type="OrthoDB" id="581550at2"/>
<comment type="caution">
    <text evidence="2">The sequence shown here is derived from an EMBL/GenBank/DDBJ whole genome shotgun (WGS) entry which is preliminary data.</text>
</comment>
<dbReference type="Proteomes" id="UP000460272">
    <property type="component" value="Unassembled WGS sequence"/>
</dbReference>
<feature type="region of interest" description="Disordered" evidence="1">
    <location>
        <begin position="11"/>
        <end position="31"/>
    </location>
</feature>
<dbReference type="InterPro" id="IPR044925">
    <property type="entry name" value="His-Me_finger_sf"/>
</dbReference>